<dbReference type="GO" id="GO:0016758">
    <property type="term" value="F:hexosyltransferase activity"/>
    <property type="evidence" value="ECO:0007669"/>
    <property type="project" value="InterPro"/>
</dbReference>
<dbReference type="Pfam" id="PF01762">
    <property type="entry name" value="Galactosyl_T"/>
    <property type="match status" value="1"/>
</dbReference>
<keyword evidence="7" id="KW-1133">Transmembrane helix</keyword>
<gene>
    <name evidence="11" type="ORF">EB796_024087</name>
</gene>
<evidence type="ECO:0000313" key="11">
    <source>
        <dbReference type="EMBL" id="KAF6017606.1"/>
    </source>
</evidence>
<evidence type="ECO:0000256" key="7">
    <source>
        <dbReference type="ARBA" id="ARBA00022989"/>
    </source>
</evidence>
<organism evidence="11 12">
    <name type="scientific">Bugula neritina</name>
    <name type="common">Brown bryozoan</name>
    <name type="synonym">Sertularia neritina</name>
    <dbReference type="NCBI Taxonomy" id="10212"/>
    <lineage>
        <taxon>Eukaryota</taxon>
        <taxon>Metazoa</taxon>
        <taxon>Spiralia</taxon>
        <taxon>Lophotrochozoa</taxon>
        <taxon>Bryozoa</taxon>
        <taxon>Gymnolaemata</taxon>
        <taxon>Cheilostomatida</taxon>
        <taxon>Flustrina</taxon>
        <taxon>Buguloidea</taxon>
        <taxon>Bugulidae</taxon>
        <taxon>Bugula</taxon>
    </lineage>
</organism>
<sequence length="239" mass="27809">MVNIHNLGEGTSNSSDSFIVETDRRINNECNGRVTKLLGADQSSSTEFRKHILMCRHEQLRVEVKNNRKYERILTPIDSVYSKVLNPYRKEYGVVTVNPHNFKFILQPKPCRKDEIILVTVHSATEKYLPPGYKSKLIFILGLPATYRVQMLINYEQEMYGDLVQVNFMDTYRNNTYKAIYNMKWISDFSGCPKAKLILKVDDDIMINLKRFYFFWNEFTAQLGDVFGSTSPFIAGLFL</sequence>
<evidence type="ECO:0000256" key="9">
    <source>
        <dbReference type="ARBA" id="ARBA00023136"/>
    </source>
</evidence>
<accession>A0A7J7IVM2</accession>
<keyword evidence="5" id="KW-0812">Transmembrane</keyword>
<dbReference type="InterPro" id="IPR002659">
    <property type="entry name" value="Glyco_trans_31"/>
</dbReference>
<keyword evidence="4" id="KW-0808">Transferase</keyword>
<keyword evidence="6" id="KW-0735">Signal-anchor</keyword>
<name>A0A7J7IVM2_BUGNE</name>
<dbReference type="EC" id="2.4.1.-" evidence="10"/>
<reference evidence="11" key="1">
    <citation type="submission" date="2020-06" db="EMBL/GenBank/DDBJ databases">
        <title>Draft genome of Bugula neritina, a colonial animal packing powerful symbionts and potential medicines.</title>
        <authorList>
            <person name="Rayko M."/>
        </authorList>
    </citation>
    <scope>NUCLEOTIDE SEQUENCE [LARGE SCALE GENOMIC DNA]</scope>
    <source>
        <strain evidence="11">Kwan_BN1</strain>
    </source>
</reference>
<keyword evidence="3 10" id="KW-0328">Glycosyltransferase</keyword>
<evidence type="ECO:0000256" key="4">
    <source>
        <dbReference type="ARBA" id="ARBA00022679"/>
    </source>
</evidence>
<comment type="similarity">
    <text evidence="2 10">Belongs to the glycosyltransferase 31 family.</text>
</comment>
<dbReference type="OrthoDB" id="6381420at2759"/>
<comment type="subcellular location">
    <subcellularLocation>
        <location evidence="1 10">Golgi apparatus membrane</location>
        <topology evidence="1 10">Single-pass type II membrane protein</topology>
    </subcellularLocation>
</comment>
<dbReference type="GO" id="GO:0006493">
    <property type="term" value="P:protein O-linked glycosylation"/>
    <property type="evidence" value="ECO:0007669"/>
    <property type="project" value="TreeGrafter"/>
</dbReference>
<proteinExistence type="inferred from homology"/>
<comment type="caution">
    <text evidence="11">The sequence shown here is derived from an EMBL/GenBank/DDBJ whole genome shotgun (WGS) entry which is preliminary data.</text>
</comment>
<dbReference type="EMBL" id="VXIV02003375">
    <property type="protein sequence ID" value="KAF6017606.1"/>
    <property type="molecule type" value="Genomic_DNA"/>
</dbReference>
<evidence type="ECO:0000256" key="2">
    <source>
        <dbReference type="ARBA" id="ARBA00008661"/>
    </source>
</evidence>
<evidence type="ECO:0000313" key="12">
    <source>
        <dbReference type="Proteomes" id="UP000593567"/>
    </source>
</evidence>
<dbReference type="Proteomes" id="UP000593567">
    <property type="component" value="Unassembled WGS sequence"/>
</dbReference>
<keyword evidence="9" id="KW-0472">Membrane</keyword>
<evidence type="ECO:0000256" key="1">
    <source>
        <dbReference type="ARBA" id="ARBA00004323"/>
    </source>
</evidence>
<evidence type="ECO:0000256" key="10">
    <source>
        <dbReference type="RuleBase" id="RU363063"/>
    </source>
</evidence>
<evidence type="ECO:0000256" key="5">
    <source>
        <dbReference type="ARBA" id="ARBA00022692"/>
    </source>
</evidence>
<keyword evidence="8 10" id="KW-0333">Golgi apparatus</keyword>
<evidence type="ECO:0000256" key="3">
    <source>
        <dbReference type="ARBA" id="ARBA00022676"/>
    </source>
</evidence>
<evidence type="ECO:0000256" key="6">
    <source>
        <dbReference type="ARBA" id="ARBA00022968"/>
    </source>
</evidence>
<dbReference type="GO" id="GO:0000139">
    <property type="term" value="C:Golgi membrane"/>
    <property type="evidence" value="ECO:0007669"/>
    <property type="project" value="UniProtKB-SubCell"/>
</dbReference>
<keyword evidence="12" id="KW-1185">Reference proteome</keyword>
<protein>
    <recommendedName>
        <fullName evidence="10">Hexosyltransferase</fullName>
        <ecNumber evidence="10">2.4.1.-</ecNumber>
    </recommendedName>
</protein>
<dbReference type="PANTHER" id="PTHR11214:SF364">
    <property type="entry name" value="HEXOSYLTRANSFERASE"/>
    <property type="match status" value="1"/>
</dbReference>
<dbReference type="PANTHER" id="PTHR11214">
    <property type="entry name" value="BETA-1,3-N-ACETYLGLUCOSAMINYLTRANSFERASE"/>
    <property type="match status" value="1"/>
</dbReference>
<evidence type="ECO:0000256" key="8">
    <source>
        <dbReference type="ARBA" id="ARBA00023034"/>
    </source>
</evidence>
<dbReference type="AlphaFoldDB" id="A0A7J7IVM2"/>